<name>A0A433TU88_ELYCH</name>
<dbReference type="PANTHER" id="PTHR34737">
    <property type="entry name" value="EF-HAND DOMAIN-CONTAINING PROTEIN"/>
    <property type="match status" value="1"/>
</dbReference>
<protein>
    <recommendedName>
        <fullName evidence="2">Temptin Cys/Cys disulfide domain-containing protein</fullName>
    </recommendedName>
</protein>
<keyword evidence="1" id="KW-0732">Signal</keyword>
<proteinExistence type="predicted"/>
<dbReference type="InterPro" id="IPR055313">
    <property type="entry name" value="Temptin-like"/>
</dbReference>
<sequence>MLKAIVPILCVAVALGYPSYPSLIPNGFSVPNPCGGGIWRGVGHLAQIGSGPLNPFGMAFRDNDHRWNKTLCMLDSDGDGMTNGEELGDSGCHWTEDRPTNLPAARGHPGICEPVGSAKCAGSGFMC</sequence>
<evidence type="ECO:0000256" key="1">
    <source>
        <dbReference type="SAM" id="SignalP"/>
    </source>
</evidence>
<dbReference type="InterPro" id="IPR057626">
    <property type="entry name" value="S-S_Temptin"/>
</dbReference>
<dbReference type="AlphaFoldDB" id="A0A433TU88"/>
<reference evidence="3 4" key="1">
    <citation type="submission" date="2019-01" db="EMBL/GenBank/DDBJ databases">
        <title>A draft genome assembly of the solar-powered sea slug Elysia chlorotica.</title>
        <authorList>
            <person name="Cai H."/>
            <person name="Li Q."/>
            <person name="Fang X."/>
            <person name="Li J."/>
            <person name="Curtis N.E."/>
            <person name="Altenburger A."/>
            <person name="Shibata T."/>
            <person name="Feng M."/>
            <person name="Maeda T."/>
            <person name="Schwartz J.A."/>
            <person name="Shigenobu S."/>
            <person name="Lundholm N."/>
            <person name="Nishiyama T."/>
            <person name="Yang H."/>
            <person name="Hasebe M."/>
            <person name="Li S."/>
            <person name="Pierce S.K."/>
            <person name="Wang J."/>
        </authorList>
    </citation>
    <scope>NUCLEOTIDE SEQUENCE [LARGE SCALE GENOMIC DNA]</scope>
    <source>
        <strain evidence="3">EC2010</strain>
        <tissue evidence="3">Whole organism of an adult</tissue>
    </source>
</reference>
<evidence type="ECO:0000259" key="2">
    <source>
        <dbReference type="Pfam" id="PF24784"/>
    </source>
</evidence>
<accession>A0A433TU88</accession>
<dbReference type="Pfam" id="PF24784">
    <property type="entry name" value="Temptin_C"/>
    <property type="match status" value="1"/>
</dbReference>
<dbReference type="STRING" id="188477.A0A433TU88"/>
<dbReference type="Proteomes" id="UP000271974">
    <property type="component" value="Unassembled WGS sequence"/>
</dbReference>
<evidence type="ECO:0000313" key="3">
    <source>
        <dbReference type="EMBL" id="RUS85132.1"/>
    </source>
</evidence>
<dbReference type="PANTHER" id="PTHR34737:SF2">
    <property type="entry name" value="EF-HAND DOMAIN-CONTAINING PROTEIN"/>
    <property type="match status" value="1"/>
</dbReference>
<dbReference type="OrthoDB" id="129121at2759"/>
<dbReference type="EMBL" id="RQTK01000180">
    <property type="protein sequence ID" value="RUS85132.1"/>
    <property type="molecule type" value="Genomic_DNA"/>
</dbReference>
<comment type="caution">
    <text evidence="3">The sequence shown here is derived from an EMBL/GenBank/DDBJ whole genome shotgun (WGS) entry which is preliminary data.</text>
</comment>
<organism evidence="3 4">
    <name type="scientific">Elysia chlorotica</name>
    <name type="common">Eastern emerald elysia</name>
    <name type="synonym">Sea slug</name>
    <dbReference type="NCBI Taxonomy" id="188477"/>
    <lineage>
        <taxon>Eukaryota</taxon>
        <taxon>Metazoa</taxon>
        <taxon>Spiralia</taxon>
        <taxon>Lophotrochozoa</taxon>
        <taxon>Mollusca</taxon>
        <taxon>Gastropoda</taxon>
        <taxon>Heterobranchia</taxon>
        <taxon>Euthyneura</taxon>
        <taxon>Panpulmonata</taxon>
        <taxon>Sacoglossa</taxon>
        <taxon>Placobranchoidea</taxon>
        <taxon>Plakobranchidae</taxon>
        <taxon>Elysia</taxon>
    </lineage>
</organism>
<feature type="signal peptide" evidence="1">
    <location>
        <begin position="1"/>
        <end position="16"/>
    </location>
</feature>
<keyword evidence="4" id="KW-1185">Reference proteome</keyword>
<evidence type="ECO:0000313" key="4">
    <source>
        <dbReference type="Proteomes" id="UP000271974"/>
    </source>
</evidence>
<feature type="domain" description="Temptin Cys/Cys disulfide" evidence="2">
    <location>
        <begin position="15"/>
        <end position="111"/>
    </location>
</feature>
<feature type="chain" id="PRO_5019512872" description="Temptin Cys/Cys disulfide domain-containing protein" evidence="1">
    <location>
        <begin position="17"/>
        <end position="127"/>
    </location>
</feature>
<gene>
    <name evidence="3" type="ORF">EGW08_007096</name>
</gene>